<dbReference type="EMBL" id="RBNH01000007">
    <property type="protein sequence ID" value="RKO24236.1"/>
    <property type="molecule type" value="Genomic_DNA"/>
</dbReference>
<protein>
    <submittedName>
        <fullName evidence="1">Uncharacterized protein</fullName>
    </submittedName>
</protein>
<sequence length="106" mass="12043">MDEKLQIELEDAASQSWWARILYTLGSQYGRTQLRFVGKTDDDRRLYVSDTFPGPPLGATPPEEQWAPGMEASLAELRQQIARDGWAETSRGQKPWELTFARRAGS</sequence>
<reference evidence="2" key="2">
    <citation type="submission" date="2018-10" db="EMBL/GenBank/DDBJ databases">
        <authorList>
            <person name="Wang Y."/>
            <person name="Wang J."/>
            <person name="Yang X."/>
            <person name="Wang Z."/>
            <person name="Huang Y."/>
        </authorList>
    </citation>
    <scope>NUCLEOTIDE SEQUENCE [LARGE SCALE GENOMIC DNA]</scope>
    <source>
        <strain evidence="2">J015</strain>
    </source>
</reference>
<gene>
    <name evidence="1" type="ORF">D7Z96_09860</name>
</gene>
<dbReference type="Proteomes" id="UP000273159">
    <property type="component" value="Unassembled WGS sequence"/>
</dbReference>
<comment type="caution">
    <text evidence="1">The sequence shown here is derived from an EMBL/GenBank/DDBJ whole genome shotgun (WGS) entry which is preliminary data.</text>
</comment>
<evidence type="ECO:0000313" key="2">
    <source>
        <dbReference type="Proteomes" id="UP000273159"/>
    </source>
</evidence>
<proteinExistence type="predicted"/>
<reference evidence="1 2" key="1">
    <citation type="submission" date="2018-10" db="EMBL/GenBank/DDBJ databases">
        <title>Genome-guide identification and characterization of bacteria that degrade polycyclic aromatic hydrocarbons and resist hexavalent chromium simultaneously.</title>
        <authorList>
            <person name="Feng H."/>
        </authorList>
    </citation>
    <scope>NUCLEOTIDE SEQUENCE [LARGE SCALE GENOMIC DNA]</scope>
    <source>
        <strain evidence="1 2">J015</strain>
    </source>
</reference>
<organism evidence="1 2">
    <name type="scientific">Pseudarthrobacter phenanthrenivorans</name>
    <name type="common">Arthrobacter phenanthrenivorans</name>
    <dbReference type="NCBI Taxonomy" id="361575"/>
    <lineage>
        <taxon>Bacteria</taxon>
        <taxon>Bacillati</taxon>
        <taxon>Actinomycetota</taxon>
        <taxon>Actinomycetes</taxon>
        <taxon>Micrococcales</taxon>
        <taxon>Micrococcaceae</taxon>
        <taxon>Pseudarthrobacter</taxon>
    </lineage>
</organism>
<dbReference type="AlphaFoldDB" id="A0A3B0FC43"/>
<accession>A0A3B0FC43</accession>
<name>A0A3B0FC43_PSEPS</name>
<evidence type="ECO:0000313" key="1">
    <source>
        <dbReference type="EMBL" id="RKO24236.1"/>
    </source>
</evidence>
<dbReference type="RefSeq" id="WP_120692419.1">
    <property type="nucleotide sequence ID" value="NZ_RBNH01000007.1"/>
</dbReference>